<name>A0ABU7LXC0_9PROT</name>
<dbReference type="PANTHER" id="PTHR24422">
    <property type="entry name" value="CHEMOTAXIS PROTEIN METHYLTRANSFERASE"/>
    <property type="match status" value="1"/>
</dbReference>
<gene>
    <name evidence="2" type="ORF">V0U35_05925</name>
</gene>
<proteinExistence type="predicted"/>
<dbReference type="EMBL" id="JAZDRO010000002">
    <property type="protein sequence ID" value="MEE2566213.1"/>
    <property type="molecule type" value="Genomic_DNA"/>
</dbReference>
<dbReference type="Proteomes" id="UP001310692">
    <property type="component" value="Unassembled WGS sequence"/>
</dbReference>
<dbReference type="RefSeq" id="WP_330195753.1">
    <property type="nucleotide sequence ID" value="NZ_JAZDRO010000002.1"/>
</dbReference>
<evidence type="ECO:0000313" key="3">
    <source>
        <dbReference type="Proteomes" id="UP001310692"/>
    </source>
</evidence>
<reference evidence="2 3" key="1">
    <citation type="submission" date="2024-01" db="EMBL/GenBank/DDBJ databases">
        <title>Hyphobacterium bacterium isolated from marine sediment.</title>
        <authorList>
            <person name="Zhao S."/>
        </authorList>
    </citation>
    <scope>NUCLEOTIDE SEQUENCE [LARGE SCALE GENOMIC DNA]</scope>
    <source>
        <strain evidence="2 3">Y60-23</strain>
    </source>
</reference>
<accession>A0ABU7LXC0</accession>
<dbReference type="InterPro" id="IPR022642">
    <property type="entry name" value="CheR_C"/>
</dbReference>
<dbReference type="PROSITE" id="PS50123">
    <property type="entry name" value="CHER"/>
    <property type="match status" value="1"/>
</dbReference>
<dbReference type="PRINTS" id="PR00996">
    <property type="entry name" value="CHERMTFRASE"/>
</dbReference>
<dbReference type="SMART" id="SM00138">
    <property type="entry name" value="MeTrc"/>
    <property type="match status" value="1"/>
</dbReference>
<evidence type="ECO:0000313" key="2">
    <source>
        <dbReference type="EMBL" id="MEE2566213.1"/>
    </source>
</evidence>
<evidence type="ECO:0000259" key="1">
    <source>
        <dbReference type="PROSITE" id="PS50123"/>
    </source>
</evidence>
<dbReference type="SUPFAM" id="SSF47757">
    <property type="entry name" value="Chemotaxis receptor methyltransferase CheR, N-terminal domain"/>
    <property type="match status" value="1"/>
</dbReference>
<organism evidence="2 3">
    <name type="scientific">Hyphobacterium marinum</name>
    <dbReference type="NCBI Taxonomy" id="3116574"/>
    <lineage>
        <taxon>Bacteria</taxon>
        <taxon>Pseudomonadati</taxon>
        <taxon>Pseudomonadota</taxon>
        <taxon>Alphaproteobacteria</taxon>
        <taxon>Maricaulales</taxon>
        <taxon>Maricaulaceae</taxon>
        <taxon>Hyphobacterium</taxon>
    </lineage>
</organism>
<keyword evidence="3" id="KW-1185">Reference proteome</keyword>
<dbReference type="InterPro" id="IPR029063">
    <property type="entry name" value="SAM-dependent_MTases_sf"/>
</dbReference>
<dbReference type="Gene3D" id="3.40.50.150">
    <property type="entry name" value="Vaccinia Virus protein VP39"/>
    <property type="match status" value="1"/>
</dbReference>
<dbReference type="SUPFAM" id="SSF53335">
    <property type="entry name" value="S-adenosyl-L-methionine-dependent methyltransferases"/>
    <property type="match status" value="1"/>
</dbReference>
<feature type="domain" description="CheR-type methyltransferase" evidence="1">
    <location>
        <begin position="1"/>
        <end position="258"/>
    </location>
</feature>
<dbReference type="InterPro" id="IPR000780">
    <property type="entry name" value="CheR_MeTrfase"/>
</dbReference>
<comment type="caution">
    <text evidence="2">The sequence shown here is derived from an EMBL/GenBank/DDBJ whole genome shotgun (WGS) entry which is preliminary data.</text>
</comment>
<dbReference type="PANTHER" id="PTHR24422:SF21">
    <property type="entry name" value="CHEMOTAXIS PROTEIN METHYLTRANSFERASE 1"/>
    <property type="match status" value="1"/>
</dbReference>
<protein>
    <submittedName>
        <fullName evidence="2">Protein-glutamate O-methyltransferase CheR</fullName>
    </submittedName>
</protein>
<dbReference type="InterPro" id="IPR050903">
    <property type="entry name" value="Bact_Chemotaxis_MeTrfase"/>
</dbReference>
<dbReference type="Pfam" id="PF01739">
    <property type="entry name" value="CheR"/>
    <property type="match status" value="1"/>
</dbReference>
<sequence>MMTPEDMKYVAAEAHRIAGLAIRPNQACLVEHRLAPLARAEGFETISAMLGSIRRDADPRLAKAAVESLACRESWFFRDRKPFDSFRQDILPVLARARGTERKIRIWCAGAGNGQEAYSLAMILEEEAERLGDIAVEIVATDFCARAIDRGRAGAFSQFDVQRGLSIQRLIHHFEQSGKDWRISAGIRRRVDFQQHNLLDASAALGMFDMILCRNVISAMTPDARKTVLTRLGRHLADDGYLILGEGETAAGAVDMFRSVRGKRGLYEKAAGDIAQAA</sequence>